<organism evidence="3 4">
    <name type="scientific">Kribbella antiqua</name>
    <dbReference type="NCBI Taxonomy" id="2512217"/>
    <lineage>
        <taxon>Bacteria</taxon>
        <taxon>Bacillati</taxon>
        <taxon>Actinomycetota</taxon>
        <taxon>Actinomycetes</taxon>
        <taxon>Propionibacteriales</taxon>
        <taxon>Kribbellaceae</taxon>
        <taxon>Kribbella</taxon>
    </lineage>
</organism>
<gene>
    <name evidence="3" type="ORF">EV646_1134</name>
</gene>
<keyword evidence="2" id="KW-0732">Signal</keyword>
<sequence>MARLLAVGVALVCLAAACTRDVDGAAPESKGSEPTTSTTPAIVGPSKGAQLNEGGFTVEADAGVSATPTTLTAIRAALSGPAELITGLTLRESIQLKLGTGQPLKPLLPTYTLPEPLPAASSAVVLRGDPSVEVVTVLPTRLSADRRTLTASTAHLSIFSVITNAVEPAIAGFLGTHGERPACDGRPPNWVDDAVFITPDGDPPLLVCTGSDTRNRDLLVVKLTNNRGTGIAVTASARWRWQWTGAAGGIKSTVSDRLSNVSDPAADRTLYVMPGQQLHLGFSSPARNPTTITMQGAVSTSALGYGIAWQAADEIEARKPYLRTMLAGAFTAVCLVDVIADPLRRAGNADLLPIISALAKCGVSNYDDISTAARAAIPPADWPAISPGLKSGMSAILRRLNAYLTLASVFWAGAEAVADLAQDPYARRVSIFTKTPSPDLTMHPGRLGALRVGMTGLQAIKTGYVVKAPTDAICGIRYELAPQVRRLFGDDGRGTEFRDRHNPDDLDTIWIKSRRPRTPEGAGSVAPSSS</sequence>
<feature type="region of interest" description="Disordered" evidence="1">
    <location>
        <begin position="511"/>
        <end position="530"/>
    </location>
</feature>
<evidence type="ECO:0000256" key="1">
    <source>
        <dbReference type="SAM" id="MobiDB-lite"/>
    </source>
</evidence>
<dbReference type="AlphaFoldDB" id="A0A4R2ICS8"/>
<dbReference type="PROSITE" id="PS51257">
    <property type="entry name" value="PROKAR_LIPOPROTEIN"/>
    <property type="match status" value="1"/>
</dbReference>
<feature type="chain" id="PRO_5039533450" evidence="2">
    <location>
        <begin position="16"/>
        <end position="530"/>
    </location>
</feature>
<comment type="caution">
    <text evidence="3">The sequence shown here is derived from an EMBL/GenBank/DDBJ whole genome shotgun (WGS) entry which is preliminary data.</text>
</comment>
<dbReference type="EMBL" id="SLWR01000013">
    <property type="protein sequence ID" value="TCO42383.1"/>
    <property type="molecule type" value="Genomic_DNA"/>
</dbReference>
<reference evidence="3 4" key="1">
    <citation type="journal article" date="2015" name="Stand. Genomic Sci.">
        <title>Genomic Encyclopedia of Bacterial and Archaeal Type Strains, Phase III: the genomes of soil and plant-associated and newly described type strains.</title>
        <authorList>
            <person name="Whitman W.B."/>
            <person name="Woyke T."/>
            <person name="Klenk H.P."/>
            <person name="Zhou Y."/>
            <person name="Lilburn T.G."/>
            <person name="Beck B.J."/>
            <person name="De Vos P."/>
            <person name="Vandamme P."/>
            <person name="Eisen J.A."/>
            <person name="Garrity G."/>
            <person name="Hugenholtz P."/>
            <person name="Kyrpides N.C."/>
        </authorList>
    </citation>
    <scope>NUCLEOTIDE SEQUENCE [LARGE SCALE GENOMIC DNA]</scope>
    <source>
        <strain evidence="3 4">VKM Ac-2541</strain>
    </source>
</reference>
<dbReference type="Proteomes" id="UP000295573">
    <property type="component" value="Unassembled WGS sequence"/>
</dbReference>
<proteinExistence type="predicted"/>
<accession>A0A4R2ICS8</accession>
<protein>
    <submittedName>
        <fullName evidence="3">Uncharacterized protein</fullName>
    </submittedName>
</protein>
<evidence type="ECO:0000256" key="2">
    <source>
        <dbReference type="SAM" id="SignalP"/>
    </source>
</evidence>
<feature type="signal peptide" evidence="2">
    <location>
        <begin position="1"/>
        <end position="15"/>
    </location>
</feature>
<keyword evidence="4" id="KW-1185">Reference proteome</keyword>
<feature type="region of interest" description="Disordered" evidence="1">
    <location>
        <begin position="23"/>
        <end position="47"/>
    </location>
</feature>
<evidence type="ECO:0000313" key="4">
    <source>
        <dbReference type="Proteomes" id="UP000295573"/>
    </source>
</evidence>
<name>A0A4R2ICS8_9ACTN</name>
<evidence type="ECO:0000313" key="3">
    <source>
        <dbReference type="EMBL" id="TCO42383.1"/>
    </source>
</evidence>